<dbReference type="EMBL" id="BJMN01000040">
    <property type="protein sequence ID" value="GEB60221.1"/>
    <property type="molecule type" value="Genomic_DNA"/>
</dbReference>
<evidence type="ECO:0000313" key="1">
    <source>
        <dbReference type="EMBL" id="GEB60221.1"/>
    </source>
</evidence>
<proteinExistence type="predicted"/>
<name>A0A4Y3RQN0_9ACTN</name>
<dbReference type="RefSeq" id="WP_141299861.1">
    <property type="nucleotide sequence ID" value="NZ_BJMN01000040.1"/>
</dbReference>
<gene>
    <name evidence="1" type="ORF">SGA01_58260</name>
</gene>
<dbReference type="Proteomes" id="UP000315226">
    <property type="component" value="Unassembled WGS sequence"/>
</dbReference>
<reference evidence="1 2" key="1">
    <citation type="submission" date="2019-06" db="EMBL/GenBank/DDBJ databases">
        <title>Whole genome shotgun sequence of Streptomyces gardneri NBRC 12865.</title>
        <authorList>
            <person name="Hosoyama A."/>
            <person name="Uohara A."/>
            <person name="Ohji S."/>
            <person name="Ichikawa N."/>
        </authorList>
    </citation>
    <scope>NUCLEOTIDE SEQUENCE [LARGE SCALE GENOMIC DNA]</scope>
    <source>
        <strain evidence="1 2">NBRC 12865</strain>
    </source>
</reference>
<organism evidence="1 2">
    <name type="scientific">Streptomyces gardneri</name>
    <dbReference type="NCBI Taxonomy" id="66892"/>
    <lineage>
        <taxon>Bacteria</taxon>
        <taxon>Bacillati</taxon>
        <taxon>Actinomycetota</taxon>
        <taxon>Actinomycetes</taxon>
        <taxon>Kitasatosporales</taxon>
        <taxon>Streptomycetaceae</taxon>
        <taxon>Streptomyces</taxon>
    </lineage>
</organism>
<keyword evidence="2" id="KW-1185">Reference proteome</keyword>
<dbReference type="Pfam" id="PF26559">
    <property type="entry name" value="DUF8184"/>
    <property type="match status" value="1"/>
</dbReference>
<sequence length="202" mass="22620">MQIVRNPKSAVFSWDYRSGMIRVSAEPSLYFDTSARSLYIDQNPAADRSLTQVRNTSFSEDFTVMRFDATWHSTSESFEVTGRYQTDRILRQVTQRLLTGDDAVASGPQDVIEVHVLDGTIAVINVLRVVEGVVEKSIRITHKDGRLHLVVPSPWKRTELTSVAIEGSRLVCRTPDEDVTYELSACPLVVETMTALIDAGRT</sequence>
<protein>
    <submittedName>
        <fullName evidence="1">Uncharacterized protein</fullName>
    </submittedName>
</protein>
<accession>A0A4Y3RQN0</accession>
<comment type="caution">
    <text evidence="1">The sequence shown here is derived from an EMBL/GenBank/DDBJ whole genome shotgun (WGS) entry which is preliminary data.</text>
</comment>
<evidence type="ECO:0000313" key="2">
    <source>
        <dbReference type="Proteomes" id="UP000315226"/>
    </source>
</evidence>
<dbReference type="OrthoDB" id="6059360at2"/>
<dbReference type="AlphaFoldDB" id="A0A4Y3RQN0"/>
<dbReference type="InterPro" id="IPR058497">
    <property type="entry name" value="DUF8184"/>
</dbReference>